<comment type="caution">
    <text evidence="5">The sequence shown here is derived from an EMBL/GenBank/DDBJ whole genome shotgun (WGS) entry which is preliminary data.</text>
</comment>
<dbReference type="CDD" id="cd21182">
    <property type="entry name" value="Tudor_SMN_SPF30-like"/>
    <property type="match status" value="1"/>
</dbReference>
<feature type="region of interest" description="Disordered" evidence="3">
    <location>
        <begin position="251"/>
        <end position="310"/>
    </location>
</feature>
<evidence type="ECO:0000313" key="6">
    <source>
        <dbReference type="Proteomes" id="UP001209540"/>
    </source>
</evidence>
<dbReference type="Pfam" id="PF00567">
    <property type="entry name" value="TUDOR"/>
    <property type="match status" value="1"/>
</dbReference>
<evidence type="ECO:0000256" key="3">
    <source>
        <dbReference type="SAM" id="MobiDB-lite"/>
    </source>
</evidence>
<dbReference type="InterPro" id="IPR002999">
    <property type="entry name" value="Tudor"/>
</dbReference>
<dbReference type="EMBL" id="JAIXMP010000010">
    <property type="protein sequence ID" value="KAI9266593.1"/>
    <property type="molecule type" value="Genomic_DNA"/>
</dbReference>
<dbReference type="AlphaFoldDB" id="A0AAD5K2N5"/>
<evidence type="ECO:0000256" key="1">
    <source>
        <dbReference type="ARBA" id="ARBA00004123"/>
    </source>
</evidence>
<feature type="region of interest" description="Disordered" evidence="3">
    <location>
        <begin position="43"/>
        <end position="97"/>
    </location>
</feature>
<gene>
    <name evidence="5" type="ORF">BDA99DRAFT_558656</name>
</gene>
<feature type="compositionally biased region" description="Polar residues" evidence="3">
    <location>
        <begin position="43"/>
        <end position="68"/>
    </location>
</feature>
<organism evidence="5 6">
    <name type="scientific">Phascolomyces articulosus</name>
    <dbReference type="NCBI Taxonomy" id="60185"/>
    <lineage>
        <taxon>Eukaryota</taxon>
        <taxon>Fungi</taxon>
        <taxon>Fungi incertae sedis</taxon>
        <taxon>Mucoromycota</taxon>
        <taxon>Mucoromycotina</taxon>
        <taxon>Mucoromycetes</taxon>
        <taxon>Mucorales</taxon>
        <taxon>Lichtheimiaceae</taxon>
        <taxon>Phascolomyces</taxon>
    </lineage>
</organism>
<dbReference type="Gene3D" id="2.30.30.140">
    <property type="match status" value="1"/>
</dbReference>
<feature type="compositionally biased region" description="Low complexity" evidence="3">
    <location>
        <begin position="85"/>
        <end position="95"/>
    </location>
</feature>
<evidence type="ECO:0000259" key="4">
    <source>
        <dbReference type="PROSITE" id="PS50304"/>
    </source>
</evidence>
<dbReference type="PROSITE" id="PS50304">
    <property type="entry name" value="TUDOR"/>
    <property type="match status" value="1"/>
</dbReference>
<keyword evidence="2" id="KW-0539">Nucleus</keyword>
<dbReference type="PANTHER" id="PTHR46297">
    <property type="entry name" value="ZINC FINGER CCCH-TYPE WITH G PATCH DOMAIN-CONTAINING PROTEIN"/>
    <property type="match status" value="1"/>
</dbReference>
<sequence length="310" mass="33238">MSDDSESYLYQLEQVELALSKDPENEELQKLQNDLQELISLTQQLEQQQKKSTSQSPRTTTPGSPVTTNNNGGGLKEGNKKRKTSPSVTSSPTPVLKTHQFSVGQDVMARWSGDGKFYRATITAIGGADQVFSVTFRGYADTEMVKAEDVKALDNKKRQGIFEDVSASASSGSIINGATITAAATTTSGATISAAATTTGNIATTGATMTTTSLEDQPSPAKKGRKDKFQPKKKVSEVEVKKNAWLNFASGADSKKKKKKMAAAPINKKSIFKTPDNPAGKVGVVGSGRGMTSFQQRGKHLYNDDKDEDD</sequence>
<protein>
    <recommendedName>
        <fullName evidence="4">Tudor domain-containing protein</fullName>
    </recommendedName>
</protein>
<reference evidence="5" key="2">
    <citation type="submission" date="2023-02" db="EMBL/GenBank/DDBJ databases">
        <authorList>
            <consortium name="DOE Joint Genome Institute"/>
            <person name="Mondo S.J."/>
            <person name="Chang Y."/>
            <person name="Wang Y."/>
            <person name="Ahrendt S."/>
            <person name="Andreopoulos W."/>
            <person name="Barry K."/>
            <person name="Beard J."/>
            <person name="Benny G.L."/>
            <person name="Blankenship S."/>
            <person name="Bonito G."/>
            <person name="Cuomo C."/>
            <person name="Desiro A."/>
            <person name="Gervers K.A."/>
            <person name="Hundley H."/>
            <person name="Kuo A."/>
            <person name="LaButti K."/>
            <person name="Lang B.F."/>
            <person name="Lipzen A."/>
            <person name="O'Donnell K."/>
            <person name="Pangilinan J."/>
            <person name="Reynolds N."/>
            <person name="Sandor L."/>
            <person name="Smith M.W."/>
            <person name="Tsang A."/>
            <person name="Grigoriev I.V."/>
            <person name="Stajich J.E."/>
            <person name="Spatafora J.W."/>
        </authorList>
    </citation>
    <scope>NUCLEOTIDE SEQUENCE</scope>
    <source>
        <strain evidence="5">RSA 2281</strain>
    </source>
</reference>
<evidence type="ECO:0000313" key="5">
    <source>
        <dbReference type="EMBL" id="KAI9266593.1"/>
    </source>
</evidence>
<dbReference type="GO" id="GO:0005634">
    <property type="term" value="C:nucleus"/>
    <property type="evidence" value="ECO:0007669"/>
    <property type="project" value="UniProtKB-SubCell"/>
</dbReference>
<keyword evidence="6" id="KW-1185">Reference proteome</keyword>
<name>A0AAD5K2N5_9FUNG</name>
<reference evidence="5" key="1">
    <citation type="journal article" date="2022" name="IScience">
        <title>Evolution of zygomycete secretomes and the origins of terrestrial fungal ecologies.</title>
        <authorList>
            <person name="Chang Y."/>
            <person name="Wang Y."/>
            <person name="Mondo S."/>
            <person name="Ahrendt S."/>
            <person name="Andreopoulos W."/>
            <person name="Barry K."/>
            <person name="Beard J."/>
            <person name="Benny G.L."/>
            <person name="Blankenship S."/>
            <person name="Bonito G."/>
            <person name="Cuomo C."/>
            <person name="Desiro A."/>
            <person name="Gervers K.A."/>
            <person name="Hundley H."/>
            <person name="Kuo A."/>
            <person name="LaButti K."/>
            <person name="Lang B.F."/>
            <person name="Lipzen A."/>
            <person name="O'Donnell K."/>
            <person name="Pangilinan J."/>
            <person name="Reynolds N."/>
            <person name="Sandor L."/>
            <person name="Smith M.E."/>
            <person name="Tsang A."/>
            <person name="Grigoriev I.V."/>
            <person name="Stajich J.E."/>
            <person name="Spatafora J.W."/>
        </authorList>
    </citation>
    <scope>NUCLEOTIDE SEQUENCE</scope>
    <source>
        <strain evidence="5">RSA 2281</strain>
    </source>
</reference>
<accession>A0AAD5K2N5</accession>
<feature type="domain" description="Tudor" evidence="4">
    <location>
        <begin position="100"/>
        <end position="160"/>
    </location>
</feature>
<feature type="region of interest" description="Disordered" evidence="3">
    <location>
        <begin position="208"/>
        <end position="233"/>
    </location>
</feature>
<proteinExistence type="predicted"/>
<evidence type="ECO:0000256" key="2">
    <source>
        <dbReference type="ARBA" id="ARBA00023242"/>
    </source>
</evidence>
<comment type="subcellular location">
    <subcellularLocation>
        <location evidence="1">Nucleus</location>
    </subcellularLocation>
</comment>
<dbReference type="SMART" id="SM00333">
    <property type="entry name" value="TUDOR"/>
    <property type="match status" value="1"/>
</dbReference>
<dbReference type="Proteomes" id="UP001209540">
    <property type="component" value="Unassembled WGS sequence"/>
</dbReference>
<dbReference type="SUPFAM" id="SSF63748">
    <property type="entry name" value="Tudor/PWWP/MBT"/>
    <property type="match status" value="1"/>
</dbReference>